<keyword evidence="3" id="KW-1185">Reference proteome</keyword>
<dbReference type="EMBL" id="JBHUMF010000001">
    <property type="protein sequence ID" value="MFD2679151.1"/>
    <property type="molecule type" value="Genomic_DNA"/>
</dbReference>
<gene>
    <name evidence="2" type="ORF">ACFSUL_00130</name>
</gene>
<feature type="transmembrane region" description="Helical" evidence="1">
    <location>
        <begin position="41"/>
        <end position="66"/>
    </location>
</feature>
<keyword evidence="1" id="KW-1133">Transmembrane helix</keyword>
<evidence type="ECO:0000256" key="1">
    <source>
        <dbReference type="SAM" id="Phobius"/>
    </source>
</evidence>
<evidence type="ECO:0000313" key="2">
    <source>
        <dbReference type="EMBL" id="MFD2679151.1"/>
    </source>
</evidence>
<proteinExistence type="predicted"/>
<dbReference type="RefSeq" id="WP_377931545.1">
    <property type="nucleotide sequence ID" value="NZ_JBHUMF010000001.1"/>
</dbReference>
<organism evidence="2 3">
    <name type="scientific">Bacillus seohaeanensis</name>
    <dbReference type="NCBI Taxonomy" id="284580"/>
    <lineage>
        <taxon>Bacteria</taxon>
        <taxon>Bacillati</taxon>
        <taxon>Bacillota</taxon>
        <taxon>Bacilli</taxon>
        <taxon>Bacillales</taxon>
        <taxon>Bacillaceae</taxon>
        <taxon>Bacillus</taxon>
    </lineage>
</organism>
<keyword evidence="1" id="KW-0812">Transmembrane</keyword>
<accession>A0ABW5RKE8</accession>
<dbReference type="Proteomes" id="UP001597506">
    <property type="component" value="Unassembled WGS sequence"/>
</dbReference>
<evidence type="ECO:0000313" key="3">
    <source>
        <dbReference type="Proteomes" id="UP001597506"/>
    </source>
</evidence>
<keyword evidence="1" id="KW-0472">Membrane</keyword>
<protein>
    <submittedName>
        <fullName evidence="2">Uncharacterized protein</fullName>
    </submittedName>
</protein>
<comment type="caution">
    <text evidence="2">The sequence shown here is derived from an EMBL/GenBank/DDBJ whole genome shotgun (WGS) entry which is preliminary data.</text>
</comment>
<sequence length="69" mass="8272">MINLVGLLENIHEASVLLLLLCSFFYYRHLKKIKRERKLSFFEYSMFIITQLAYLLWAGSYLLLILDKN</sequence>
<reference evidence="3" key="1">
    <citation type="journal article" date="2019" name="Int. J. Syst. Evol. Microbiol.">
        <title>The Global Catalogue of Microorganisms (GCM) 10K type strain sequencing project: providing services to taxonomists for standard genome sequencing and annotation.</title>
        <authorList>
            <consortium name="The Broad Institute Genomics Platform"/>
            <consortium name="The Broad Institute Genome Sequencing Center for Infectious Disease"/>
            <person name="Wu L."/>
            <person name="Ma J."/>
        </authorList>
    </citation>
    <scope>NUCLEOTIDE SEQUENCE [LARGE SCALE GENOMIC DNA]</scope>
    <source>
        <strain evidence="3">KCTC 3913</strain>
    </source>
</reference>
<name>A0ABW5RKE8_9BACI</name>
<feature type="transmembrane region" description="Helical" evidence="1">
    <location>
        <begin position="12"/>
        <end position="29"/>
    </location>
</feature>